<dbReference type="HAMAP" id="MF_00719">
    <property type="entry name" value="CobS"/>
    <property type="match status" value="1"/>
</dbReference>
<name>A0A1H3LJN8_9BURK</name>
<evidence type="ECO:0000313" key="20">
    <source>
        <dbReference type="EMBL" id="SDY64065.1"/>
    </source>
</evidence>
<evidence type="ECO:0000256" key="7">
    <source>
        <dbReference type="ARBA" id="ARBA00022475"/>
    </source>
</evidence>
<dbReference type="AlphaFoldDB" id="A0A1H3LJN8"/>
<dbReference type="GO" id="GO:0051073">
    <property type="term" value="F:adenosylcobinamide-GDP ribazoletransferase activity"/>
    <property type="evidence" value="ECO:0007669"/>
    <property type="project" value="UniProtKB-UniRule"/>
</dbReference>
<evidence type="ECO:0000256" key="1">
    <source>
        <dbReference type="ARBA" id="ARBA00001946"/>
    </source>
</evidence>
<keyword evidence="7 19" id="KW-1003">Cell membrane</keyword>
<organism evidence="20 21">
    <name type="scientific">Delftia lacustris</name>
    <dbReference type="NCBI Taxonomy" id="558537"/>
    <lineage>
        <taxon>Bacteria</taxon>
        <taxon>Pseudomonadati</taxon>
        <taxon>Pseudomonadota</taxon>
        <taxon>Betaproteobacteria</taxon>
        <taxon>Burkholderiales</taxon>
        <taxon>Comamonadaceae</taxon>
        <taxon>Delftia</taxon>
    </lineage>
</organism>
<dbReference type="GO" id="GO:0005886">
    <property type="term" value="C:plasma membrane"/>
    <property type="evidence" value="ECO:0007669"/>
    <property type="project" value="UniProtKB-SubCell"/>
</dbReference>
<evidence type="ECO:0000256" key="14">
    <source>
        <dbReference type="ARBA" id="ARBA00025228"/>
    </source>
</evidence>
<feature type="transmembrane region" description="Helical" evidence="19">
    <location>
        <begin position="189"/>
        <end position="210"/>
    </location>
</feature>
<keyword evidence="9 19" id="KW-0808">Transferase</keyword>
<evidence type="ECO:0000256" key="12">
    <source>
        <dbReference type="ARBA" id="ARBA00022989"/>
    </source>
</evidence>
<dbReference type="InterPro" id="IPR003805">
    <property type="entry name" value="CobS"/>
</dbReference>
<accession>A0A1H3LJN8</accession>
<feature type="transmembrane region" description="Helical" evidence="19">
    <location>
        <begin position="216"/>
        <end position="235"/>
    </location>
</feature>
<evidence type="ECO:0000256" key="18">
    <source>
        <dbReference type="ARBA" id="ARBA00049504"/>
    </source>
</evidence>
<evidence type="ECO:0000256" key="15">
    <source>
        <dbReference type="ARBA" id="ARBA00032605"/>
    </source>
</evidence>
<comment type="subcellular location">
    <subcellularLocation>
        <location evidence="2 19">Cell membrane</location>
        <topology evidence="2 19">Multi-pass membrane protein</topology>
    </subcellularLocation>
</comment>
<evidence type="ECO:0000256" key="4">
    <source>
        <dbReference type="ARBA" id="ARBA00010561"/>
    </source>
</evidence>
<dbReference type="PANTHER" id="PTHR34148">
    <property type="entry name" value="ADENOSYLCOBINAMIDE-GDP RIBAZOLETRANSFERASE"/>
    <property type="match status" value="1"/>
</dbReference>
<evidence type="ECO:0000256" key="2">
    <source>
        <dbReference type="ARBA" id="ARBA00004651"/>
    </source>
</evidence>
<protein>
    <recommendedName>
        <fullName evidence="6 19">Adenosylcobinamide-GDP ribazoletransferase</fullName>
        <ecNumber evidence="5 19">2.7.8.26</ecNumber>
    </recommendedName>
    <alternativeName>
        <fullName evidence="16 19">Cobalamin synthase</fullName>
    </alternativeName>
    <alternativeName>
        <fullName evidence="15 19">Cobalamin-5'-phosphate synthase</fullName>
    </alternativeName>
</protein>
<dbReference type="GeneID" id="94690256"/>
<reference evidence="20 21" key="1">
    <citation type="submission" date="2016-10" db="EMBL/GenBank/DDBJ databases">
        <authorList>
            <person name="de Groot N.N."/>
        </authorList>
    </citation>
    <scope>NUCLEOTIDE SEQUENCE [LARGE SCALE GENOMIC DNA]</scope>
    <source>
        <strain evidence="20 21">LMG 24775</strain>
    </source>
</reference>
<dbReference type="GO" id="GO:0009236">
    <property type="term" value="P:cobalamin biosynthetic process"/>
    <property type="evidence" value="ECO:0007669"/>
    <property type="project" value="UniProtKB-UniRule"/>
</dbReference>
<dbReference type="PANTHER" id="PTHR34148:SF1">
    <property type="entry name" value="ADENOSYLCOBINAMIDE-GDP RIBAZOLETRANSFERASE"/>
    <property type="match status" value="1"/>
</dbReference>
<keyword evidence="12 19" id="KW-1133">Transmembrane helix</keyword>
<dbReference type="EC" id="2.7.8.26" evidence="5 19"/>
<comment type="catalytic activity">
    <reaction evidence="17 19">
        <text>alpha-ribazole + adenosylcob(III)inamide-GDP = adenosylcob(III)alamin + GMP + H(+)</text>
        <dbReference type="Rhea" id="RHEA:16049"/>
        <dbReference type="ChEBI" id="CHEBI:10329"/>
        <dbReference type="ChEBI" id="CHEBI:15378"/>
        <dbReference type="ChEBI" id="CHEBI:18408"/>
        <dbReference type="ChEBI" id="CHEBI:58115"/>
        <dbReference type="ChEBI" id="CHEBI:60487"/>
        <dbReference type="EC" id="2.7.8.26"/>
    </reaction>
</comment>
<dbReference type="GO" id="GO:0008818">
    <property type="term" value="F:cobalamin 5'-phosphate synthase activity"/>
    <property type="evidence" value="ECO:0007669"/>
    <property type="project" value="UniProtKB-UniRule"/>
</dbReference>
<dbReference type="RefSeq" id="WP_046240740.1">
    <property type="nucleotide sequence ID" value="NZ_CP141274.1"/>
</dbReference>
<evidence type="ECO:0000256" key="10">
    <source>
        <dbReference type="ARBA" id="ARBA00022692"/>
    </source>
</evidence>
<evidence type="ECO:0000256" key="17">
    <source>
        <dbReference type="ARBA" id="ARBA00048623"/>
    </source>
</evidence>
<keyword evidence="8 19" id="KW-0169">Cobalamin biosynthesis</keyword>
<dbReference type="Pfam" id="PF02654">
    <property type="entry name" value="CobS"/>
    <property type="match status" value="1"/>
</dbReference>
<dbReference type="UniPathway" id="UPA00148">
    <property type="reaction ID" value="UER00238"/>
</dbReference>
<gene>
    <name evidence="19" type="primary">cobS</name>
    <name evidence="20" type="ORF">SAMN05421547_106213</name>
</gene>
<feature type="transmembrane region" description="Helical" evidence="19">
    <location>
        <begin position="118"/>
        <end position="141"/>
    </location>
</feature>
<evidence type="ECO:0000256" key="3">
    <source>
        <dbReference type="ARBA" id="ARBA00004663"/>
    </source>
</evidence>
<dbReference type="EMBL" id="FNPE01000006">
    <property type="protein sequence ID" value="SDY64065.1"/>
    <property type="molecule type" value="Genomic_DNA"/>
</dbReference>
<sequence>MQPIRHFLLALQFFSRIPVTGRLAAWAGWSPAMQHASVAHLPGVGWLVGAWGAAWLLAAGWLLAPSPWMPLVAAVLSTIATLWMTGGLHEDGLADVADGLGGFVPPQRALEIMKDSRLGAYGAMALVMALMTRISLVALLIGIRAEWAALLLCSIHVLSRMAPLALMQCLPYVGQATHSKALHAAGRPLAARGLVAAILWCLPALALSAWLAGLPLVIGLVLPGALVTAAMVRWLRRRLGGMTGDCLGAAQQVCELAMLLGAAAVLMRMQ</sequence>
<comment type="pathway">
    <text evidence="3 19">Cofactor biosynthesis; adenosylcobalamin biosynthesis; adenosylcobalamin from cob(II)yrinate a,c-diamide: step 7/7.</text>
</comment>
<comment type="cofactor">
    <cofactor evidence="1 19">
        <name>Mg(2+)</name>
        <dbReference type="ChEBI" id="CHEBI:18420"/>
    </cofactor>
</comment>
<comment type="similarity">
    <text evidence="4 19">Belongs to the CobS family.</text>
</comment>
<keyword evidence="13 19" id="KW-0472">Membrane</keyword>
<feature type="transmembrane region" description="Helical" evidence="19">
    <location>
        <begin position="43"/>
        <end position="64"/>
    </location>
</feature>
<evidence type="ECO:0000256" key="6">
    <source>
        <dbReference type="ARBA" id="ARBA00015850"/>
    </source>
</evidence>
<comment type="catalytic activity">
    <reaction evidence="18 19">
        <text>alpha-ribazole 5'-phosphate + adenosylcob(III)inamide-GDP = adenosylcob(III)alamin 5'-phosphate + GMP + H(+)</text>
        <dbReference type="Rhea" id="RHEA:23560"/>
        <dbReference type="ChEBI" id="CHEBI:15378"/>
        <dbReference type="ChEBI" id="CHEBI:57918"/>
        <dbReference type="ChEBI" id="CHEBI:58115"/>
        <dbReference type="ChEBI" id="CHEBI:60487"/>
        <dbReference type="ChEBI" id="CHEBI:60493"/>
        <dbReference type="EC" id="2.7.8.26"/>
    </reaction>
</comment>
<evidence type="ECO:0000256" key="19">
    <source>
        <dbReference type="HAMAP-Rule" id="MF_00719"/>
    </source>
</evidence>
<evidence type="ECO:0000256" key="8">
    <source>
        <dbReference type="ARBA" id="ARBA00022573"/>
    </source>
</evidence>
<evidence type="ECO:0000256" key="13">
    <source>
        <dbReference type="ARBA" id="ARBA00023136"/>
    </source>
</evidence>
<evidence type="ECO:0000256" key="9">
    <source>
        <dbReference type="ARBA" id="ARBA00022679"/>
    </source>
</evidence>
<proteinExistence type="inferred from homology"/>
<comment type="function">
    <text evidence="14 19">Joins adenosylcobinamide-GDP and alpha-ribazole to generate adenosylcobalamin (Ado-cobalamin). Also synthesizes adenosylcobalamin 5'-phosphate from adenosylcobinamide-GDP and alpha-ribazole 5'-phosphate.</text>
</comment>
<keyword evidence="11 19" id="KW-0460">Magnesium</keyword>
<evidence type="ECO:0000256" key="5">
    <source>
        <dbReference type="ARBA" id="ARBA00013200"/>
    </source>
</evidence>
<dbReference type="Proteomes" id="UP000183417">
    <property type="component" value="Unassembled WGS sequence"/>
</dbReference>
<evidence type="ECO:0000313" key="21">
    <source>
        <dbReference type="Proteomes" id="UP000183417"/>
    </source>
</evidence>
<evidence type="ECO:0000256" key="16">
    <source>
        <dbReference type="ARBA" id="ARBA00032853"/>
    </source>
</evidence>
<evidence type="ECO:0000256" key="11">
    <source>
        <dbReference type="ARBA" id="ARBA00022842"/>
    </source>
</evidence>
<keyword evidence="10 19" id="KW-0812">Transmembrane</keyword>